<gene>
    <name evidence="2" type="ORF">BO86DRAFT_123912</name>
</gene>
<keyword evidence="3" id="KW-1185">Reference proteome</keyword>
<feature type="compositionally biased region" description="Basic and acidic residues" evidence="1">
    <location>
        <begin position="58"/>
        <end position="71"/>
    </location>
</feature>
<evidence type="ECO:0000256" key="1">
    <source>
        <dbReference type="SAM" id="MobiDB-lite"/>
    </source>
</evidence>
<feature type="region of interest" description="Disordered" evidence="1">
    <location>
        <begin position="37"/>
        <end position="71"/>
    </location>
</feature>
<proteinExistence type="predicted"/>
<reference evidence="2 3" key="1">
    <citation type="submission" date="2018-02" db="EMBL/GenBank/DDBJ databases">
        <title>The genomes of Aspergillus section Nigri reveals drivers in fungal speciation.</title>
        <authorList>
            <consortium name="DOE Joint Genome Institute"/>
            <person name="Vesth T.C."/>
            <person name="Nybo J."/>
            <person name="Theobald S."/>
            <person name="Brandl J."/>
            <person name="Frisvad J.C."/>
            <person name="Nielsen K.F."/>
            <person name="Lyhne E.K."/>
            <person name="Kogle M.E."/>
            <person name="Kuo A."/>
            <person name="Riley R."/>
            <person name="Clum A."/>
            <person name="Nolan M."/>
            <person name="Lipzen A."/>
            <person name="Salamov A."/>
            <person name="Henrissat B."/>
            <person name="Wiebenga A."/>
            <person name="De vries R.P."/>
            <person name="Grigoriev I.V."/>
            <person name="Mortensen U.H."/>
            <person name="Andersen M.R."/>
            <person name="Baker S.E."/>
        </authorList>
    </citation>
    <scope>NUCLEOTIDE SEQUENCE [LARGE SCALE GENOMIC DNA]</scope>
    <source>
        <strain evidence="2 3">CBS 114.51</strain>
    </source>
</reference>
<accession>A0A8T8WXK8</accession>
<evidence type="ECO:0000313" key="2">
    <source>
        <dbReference type="EMBL" id="RAH80578.1"/>
    </source>
</evidence>
<dbReference type="Proteomes" id="UP000249497">
    <property type="component" value="Unassembled WGS sequence"/>
</dbReference>
<organism evidence="2 3">
    <name type="scientific">Aspergillus japonicus CBS 114.51</name>
    <dbReference type="NCBI Taxonomy" id="1448312"/>
    <lineage>
        <taxon>Eukaryota</taxon>
        <taxon>Fungi</taxon>
        <taxon>Dikarya</taxon>
        <taxon>Ascomycota</taxon>
        <taxon>Pezizomycotina</taxon>
        <taxon>Eurotiomycetes</taxon>
        <taxon>Eurotiomycetidae</taxon>
        <taxon>Eurotiales</taxon>
        <taxon>Aspergillaceae</taxon>
        <taxon>Aspergillus</taxon>
        <taxon>Aspergillus subgen. Circumdati</taxon>
    </lineage>
</organism>
<evidence type="ECO:0000313" key="3">
    <source>
        <dbReference type="Proteomes" id="UP000249497"/>
    </source>
</evidence>
<dbReference type="EMBL" id="KZ824802">
    <property type="protein sequence ID" value="RAH80578.1"/>
    <property type="molecule type" value="Genomic_DNA"/>
</dbReference>
<dbReference type="GeneID" id="37169734"/>
<name>A0A8T8WXK8_ASPJA</name>
<dbReference type="AlphaFoldDB" id="A0A8T8WXK8"/>
<protein>
    <submittedName>
        <fullName evidence="2">Uncharacterized protein</fullName>
    </submittedName>
</protein>
<sequence length="116" mass="13552">MHARIAVSTWIESPQRCHRLATCLLSLLYHRQVLSQQKKKKKLMDNPNPLPAQQDPTKMSHNDSKLNSDGRCKCNNPGRFVFKHKKQSNNFSGEVMQCKQRFPNTQFRFAWRGVIL</sequence>
<dbReference type="RefSeq" id="XP_025526472.1">
    <property type="nucleotide sequence ID" value="XM_025666042.1"/>
</dbReference>